<sequence>VGTGHGRPLENGDIFAGHSIFKVDNELGLVGGEKDIRIRSGKYCLYCSIDASETFVVTDVGKPIYASDDDTLTKTKASGSYVGRIARYISATKLEVEFNTLQPFGKT</sequence>
<protein>
    <submittedName>
        <fullName evidence="1">Uncharacterized protein</fullName>
    </submittedName>
</protein>
<dbReference type="EMBL" id="BARU01029905">
    <property type="protein sequence ID" value="GAH72369.1"/>
    <property type="molecule type" value="Genomic_DNA"/>
</dbReference>
<gene>
    <name evidence="1" type="ORF">S03H2_47521</name>
</gene>
<organism evidence="1">
    <name type="scientific">marine sediment metagenome</name>
    <dbReference type="NCBI Taxonomy" id="412755"/>
    <lineage>
        <taxon>unclassified sequences</taxon>
        <taxon>metagenomes</taxon>
        <taxon>ecological metagenomes</taxon>
    </lineage>
</organism>
<feature type="non-terminal residue" evidence="1">
    <location>
        <position position="1"/>
    </location>
</feature>
<reference evidence="1" key="1">
    <citation type="journal article" date="2014" name="Front. Microbiol.">
        <title>High frequency of phylogenetically diverse reductive dehalogenase-homologous genes in deep subseafloor sedimentary metagenomes.</title>
        <authorList>
            <person name="Kawai M."/>
            <person name="Futagami T."/>
            <person name="Toyoda A."/>
            <person name="Takaki Y."/>
            <person name="Nishi S."/>
            <person name="Hori S."/>
            <person name="Arai W."/>
            <person name="Tsubouchi T."/>
            <person name="Morono Y."/>
            <person name="Uchiyama I."/>
            <person name="Ito T."/>
            <person name="Fujiyama A."/>
            <person name="Inagaki F."/>
            <person name="Takami H."/>
        </authorList>
    </citation>
    <scope>NUCLEOTIDE SEQUENCE</scope>
    <source>
        <strain evidence="1">Expedition CK06-06</strain>
    </source>
</reference>
<dbReference type="AlphaFoldDB" id="X1J1X6"/>
<comment type="caution">
    <text evidence="1">The sequence shown here is derived from an EMBL/GenBank/DDBJ whole genome shotgun (WGS) entry which is preliminary data.</text>
</comment>
<accession>X1J1X6</accession>
<proteinExistence type="predicted"/>
<evidence type="ECO:0000313" key="1">
    <source>
        <dbReference type="EMBL" id="GAH72369.1"/>
    </source>
</evidence>
<name>X1J1X6_9ZZZZ</name>